<dbReference type="PANTHER" id="PTHR16675:SF268">
    <property type="entry name" value="UL16-BINDING PROTEIN 1"/>
    <property type="match status" value="1"/>
</dbReference>
<dbReference type="AlphaFoldDB" id="A0A2Y9JPX0"/>
<evidence type="ECO:0000313" key="9">
    <source>
        <dbReference type="RefSeq" id="XP_022359845.1"/>
    </source>
</evidence>
<evidence type="ECO:0000256" key="3">
    <source>
        <dbReference type="ARBA" id="ARBA00023136"/>
    </source>
</evidence>
<evidence type="ECO:0000313" key="8">
    <source>
        <dbReference type="Proteomes" id="UP000248482"/>
    </source>
</evidence>
<organism evidence="8 9">
    <name type="scientific">Enhydra lutris kenyoni</name>
    <name type="common">northern sea otter</name>
    <dbReference type="NCBI Taxonomy" id="391180"/>
    <lineage>
        <taxon>Eukaryota</taxon>
        <taxon>Metazoa</taxon>
        <taxon>Chordata</taxon>
        <taxon>Craniata</taxon>
        <taxon>Vertebrata</taxon>
        <taxon>Euteleostomi</taxon>
        <taxon>Mammalia</taxon>
        <taxon>Eutheria</taxon>
        <taxon>Laurasiatheria</taxon>
        <taxon>Carnivora</taxon>
        <taxon>Caniformia</taxon>
        <taxon>Musteloidea</taxon>
        <taxon>Mustelidae</taxon>
        <taxon>Lutrinae</taxon>
        <taxon>Enhydra</taxon>
    </lineage>
</organism>
<evidence type="ECO:0000256" key="4">
    <source>
        <dbReference type="ARBA" id="ARBA00023157"/>
    </source>
</evidence>
<dbReference type="Proteomes" id="UP000248482">
    <property type="component" value="Unplaced"/>
</dbReference>
<keyword evidence="3 6" id="KW-0472">Membrane</keyword>
<keyword evidence="6" id="KW-1133">Transmembrane helix</keyword>
<dbReference type="GO" id="GO:0002476">
    <property type="term" value="P:antigen processing and presentation of endogenous peptide antigen via MHC class Ib"/>
    <property type="evidence" value="ECO:0007669"/>
    <property type="project" value="TreeGrafter"/>
</dbReference>
<dbReference type="OrthoDB" id="9836934at2759"/>
<feature type="domain" description="MHC class I-like antigen recognition-like" evidence="7">
    <location>
        <begin position="89"/>
        <end position="257"/>
    </location>
</feature>
<comment type="subcellular location">
    <subcellularLocation>
        <location evidence="1">Membrane</location>
    </subcellularLocation>
</comment>
<dbReference type="InterPro" id="IPR011162">
    <property type="entry name" value="MHC_I/II-like_Ag-recog"/>
</dbReference>
<dbReference type="InterPro" id="IPR011161">
    <property type="entry name" value="MHC_I-like_Ag-recog"/>
</dbReference>
<proteinExistence type="predicted"/>
<sequence length="310" mass="35120">MQSHLDERDINTCRALARPQEAPSASPPAGLFRNRPRLGVAMEPTAATKFTGRLPLLFLLLRLLRGITAAQSGLVVAVTPGEQRKVNALSLSYNFSITSQAGPGQSWCEIQVQVNGNKFLSYDCQTKEFKPIGPWGMKLKDTAFWQKQEETVKLLVEELRKKLLDIKAENFTKSGSLTMQGRLMCERGADGHARESWQLDFNEQITPLFELENRKWTVDHSGGQQVKDMLDGDRELTEPLMKITNGDCQSWLQQVWEHWDETQKTTVPPTTRQDMAQTRNIWIFIMSSIIASLIVLIIICIIIIKNQHSV</sequence>
<keyword evidence="4" id="KW-1015">Disulfide bond</keyword>
<dbReference type="STRING" id="391180.A0A2Y9JPX0"/>
<dbReference type="GO" id="GO:0002486">
    <property type="term" value="P:antigen processing and presentation of endogenous peptide antigen via MHC class I via ER pathway, TAP-independent"/>
    <property type="evidence" value="ECO:0007669"/>
    <property type="project" value="TreeGrafter"/>
</dbReference>
<reference evidence="9" key="1">
    <citation type="submission" date="2025-08" db="UniProtKB">
        <authorList>
            <consortium name="RefSeq"/>
        </authorList>
    </citation>
    <scope>IDENTIFICATION</scope>
    <source>
        <tissue evidence="9">Blood</tissue>
    </source>
</reference>
<name>A0A2Y9JPX0_ENHLU</name>
<dbReference type="GeneID" id="111147871"/>
<feature type="transmembrane region" description="Helical" evidence="6">
    <location>
        <begin position="281"/>
        <end position="304"/>
    </location>
</feature>
<dbReference type="Pfam" id="PF00129">
    <property type="entry name" value="MHC_I"/>
    <property type="match status" value="1"/>
</dbReference>
<dbReference type="FunFam" id="3.30.500.10:FF:000004">
    <property type="entry name" value="Retinoic acid early-inducible protein 1-beta"/>
    <property type="match status" value="1"/>
</dbReference>
<gene>
    <name evidence="9" type="primary">LOC111147871</name>
</gene>
<dbReference type="GO" id="GO:0009897">
    <property type="term" value="C:external side of plasma membrane"/>
    <property type="evidence" value="ECO:0007669"/>
    <property type="project" value="TreeGrafter"/>
</dbReference>
<keyword evidence="5" id="KW-0325">Glycoprotein</keyword>
<accession>A0A2Y9JPX0</accession>
<keyword evidence="8" id="KW-1185">Reference proteome</keyword>
<keyword evidence="2" id="KW-0732">Signal</keyword>
<dbReference type="KEGG" id="elk:111147871"/>
<dbReference type="GO" id="GO:0001916">
    <property type="term" value="P:positive regulation of T cell mediated cytotoxicity"/>
    <property type="evidence" value="ECO:0007669"/>
    <property type="project" value="TreeGrafter"/>
</dbReference>
<evidence type="ECO:0000256" key="1">
    <source>
        <dbReference type="ARBA" id="ARBA00004370"/>
    </source>
</evidence>
<evidence type="ECO:0000256" key="5">
    <source>
        <dbReference type="ARBA" id="ARBA00023180"/>
    </source>
</evidence>
<dbReference type="SUPFAM" id="SSF54452">
    <property type="entry name" value="MHC antigen-recognition domain"/>
    <property type="match status" value="1"/>
</dbReference>
<evidence type="ECO:0000256" key="6">
    <source>
        <dbReference type="SAM" id="Phobius"/>
    </source>
</evidence>
<evidence type="ECO:0000256" key="2">
    <source>
        <dbReference type="ARBA" id="ARBA00022729"/>
    </source>
</evidence>
<keyword evidence="6" id="KW-0812">Transmembrane</keyword>
<dbReference type="InterPro" id="IPR037055">
    <property type="entry name" value="MHC_I-like_Ag-recog_sf"/>
</dbReference>
<dbReference type="InterPro" id="IPR050208">
    <property type="entry name" value="MHC_class-I_related"/>
</dbReference>
<protein>
    <submittedName>
        <fullName evidence="9">NKG2D ligand 3-like</fullName>
    </submittedName>
</protein>
<dbReference type="GO" id="GO:0005615">
    <property type="term" value="C:extracellular space"/>
    <property type="evidence" value="ECO:0007669"/>
    <property type="project" value="TreeGrafter"/>
</dbReference>
<evidence type="ECO:0000259" key="7">
    <source>
        <dbReference type="Pfam" id="PF00129"/>
    </source>
</evidence>
<dbReference type="GO" id="GO:0006955">
    <property type="term" value="P:immune response"/>
    <property type="evidence" value="ECO:0007669"/>
    <property type="project" value="TreeGrafter"/>
</dbReference>
<dbReference type="PANTHER" id="PTHR16675">
    <property type="entry name" value="MHC CLASS I-RELATED"/>
    <property type="match status" value="1"/>
</dbReference>
<dbReference type="Gene3D" id="3.30.500.10">
    <property type="entry name" value="MHC class I-like antigen recognition-like"/>
    <property type="match status" value="1"/>
</dbReference>
<dbReference type="RefSeq" id="XP_022359845.1">
    <property type="nucleotide sequence ID" value="XM_022504137.1"/>
</dbReference>